<dbReference type="InterPro" id="IPR027417">
    <property type="entry name" value="P-loop_NTPase"/>
</dbReference>
<dbReference type="RefSeq" id="WP_142823507.1">
    <property type="nucleotide sequence ID" value="NZ_CP117267.1"/>
</dbReference>
<reference evidence="3" key="1">
    <citation type="journal article" date="2019" name="Phytopathology">
        <title>A Novel Group of Rhizobium tumorigenes-Like Agrobacteria Associated with Crown Gall Disease of Rhododendron and Blueberry.</title>
        <authorList>
            <person name="Kuzmanovic N."/>
            <person name="Behrens P."/>
            <person name="Idczak E."/>
            <person name="Wagner S."/>
            <person name="Gotz M."/>
            <person name="Sproer C."/>
            <person name="Bunk B."/>
            <person name="Overmann J."/>
            <person name="Smalla K."/>
        </authorList>
    </citation>
    <scope>NUCLEOTIDE SEQUENCE</scope>
    <source>
        <strain evidence="3">Rho-6.2</strain>
    </source>
</reference>
<name>A0ABY8IEB9_9HYPH</name>
<feature type="region of interest" description="Disordered" evidence="1">
    <location>
        <begin position="180"/>
        <end position="202"/>
    </location>
</feature>
<protein>
    <submittedName>
        <fullName evidence="3">AAA family ATPase</fullName>
    </submittedName>
</protein>
<gene>
    <name evidence="3" type="ORF">PR018_10870</name>
</gene>
<evidence type="ECO:0000313" key="4">
    <source>
        <dbReference type="Proteomes" id="UP000318939"/>
    </source>
</evidence>
<sequence length="202" mass="22661">MNYRVVLSGCSGGGKSTLLAELQRLGHSVIEEPGRKIVAEERQGEGKALPWVDLAAFARRAMVMAKSDWNTASQLEGWVFFDRGLVDAAAALAYATDEKTLLPLIDGWRYHHQVFLTPPWQEIFQTDTDRRHAFDDAVREYERLLIAYSRLGYEAVVLPRLSVTERVRFVLETLSPFGDTTSPVENGKGPDEPGLPKISDRK</sequence>
<dbReference type="EMBL" id="CP117267">
    <property type="protein sequence ID" value="WFS21682.1"/>
    <property type="molecule type" value="Genomic_DNA"/>
</dbReference>
<dbReference type="SUPFAM" id="SSF52540">
    <property type="entry name" value="P-loop containing nucleoside triphosphate hydrolases"/>
    <property type="match status" value="1"/>
</dbReference>
<reference evidence="3" key="2">
    <citation type="journal article" date="2023" name="MicrobiologyOpen">
        <title>Genomics of the tumorigenes clade of the family Rhizobiaceae and description of Rhizobium rhododendri sp. nov.</title>
        <authorList>
            <person name="Kuzmanovic N."/>
            <person name="diCenzo G.C."/>
            <person name="Bunk B."/>
            <person name="Sproeer C."/>
            <person name="Fruehling A."/>
            <person name="Neumann-Schaal M."/>
            <person name="Overmann J."/>
            <person name="Smalla K."/>
        </authorList>
    </citation>
    <scope>NUCLEOTIDE SEQUENCE</scope>
    <source>
        <strain evidence="3">Rho-6.2</strain>
    </source>
</reference>
<dbReference type="Gene3D" id="3.40.50.300">
    <property type="entry name" value="P-loop containing nucleotide triphosphate hydrolases"/>
    <property type="match status" value="1"/>
</dbReference>
<accession>A0ABY8IEB9</accession>
<evidence type="ECO:0000313" key="3">
    <source>
        <dbReference type="EMBL" id="WFS21682.1"/>
    </source>
</evidence>
<organism evidence="3 4">
    <name type="scientific">Rhizobium rhododendri</name>
    <dbReference type="NCBI Taxonomy" id="2506430"/>
    <lineage>
        <taxon>Bacteria</taxon>
        <taxon>Pseudomonadati</taxon>
        <taxon>Pseudomonadota</taxon>
        <taxon>Alphaproteobacteria</taxon>
        <taxon>Hyphomicrobiales</taxon>
        <taxon>Rhizobiaceae</taxon>
        <taxon>Rhizobium/Agrobacterium group</taxon>
        <taxon>Rhizobium</taxon>
    </lineage>
</organism>
<dbReference type="InterPro" id="IPR038727">
    <property type="entry name" value="NadR/Ttd14_AAA_dom"/>
</dbReference>
<keyword evidence="4" id="KW-1185">Reference proteome</keyword>
<proteinExistence type="predicted"/>
<evidence type="ECO:0000256" key="1">
    <source>
        <dbReference type="SAM" id="MobiDB-lite"/>
    </source>
</evidence>
<dbReference type="Proteomes" id="UP000318939">
    <property type="component" value="Chromosome"/>
</dbReference>
<dbReference type="Pfam" id="PF13521">
    <property type="entry name" value="AAA_28"/>
    <property type="match status" value="1"/>
</dbReference>
<feature type="domain" description="NadR/Ttd14 AAA" evidence="2">
    <location>
        <begin position="4"/>
        <end position="166"/>
    </location>
</feature>
<evidence type="ECO:0000259" key="2">
    <source>
        <dbReference type="Pfam" id="PF13521"/>
    </source>
</evidence>